<organism evidence="2 3">
    <name type="scientific">Candidatus Wildermuthbacteria bacterium RIFCSPLOWO2_02_FULL_47_9c</name>
    <dbReference type="NCBI Taxonomy" id="1802466"/>
    <lineage>
        <taxon>Bacteria</taxon>
        <taxon>Candidatus Wildermuthiibacteriota</taxon>
    </lineage>
</organism>
<comment type="caution">
    <text evidence="2">The sequence shown here is derived from an EMBL/GenBank/DDBJ whole genome shotgun (WGS) entry which is preliminary data.</text>
</comment>
<dbReference type="InterPro" id="IPR001940">
    <property type="entry name" value="Peptidase_S1C"/>
</dbReference>
<name>A0A1G2RVA0_9BACT</name>
<dbReference type="Pfam" id="PF13365">
    <property type="entry name" value="Trypsin_2"/>
    <property type="match status" value="1"/>
</dbReference>
<dbReference type="SUPFAM" id="SSF50494">
    <property type="entry name" value="Trypsin-like serine proteases"/>
    <property type="match status" value="1"/>
</dbReference>
<protein>
    <recommendedName>
        <fullName evidence="4">Serine protease</fullName>
    </recommendedName>
</protein>
<reference evidence="2 3" key="1">
    <citation type="journal article" date="2016" name="Nat. Commun.">
        <title>Thousands of microbial genomes shed light on interconnected biogeochemical processes in an aquifer system.</title>
        <authorList>
            <person name="Anantharaman K."/>
            <person name="Brown C.T."/>
            <person name="Hug L.A."/>
            <person name="Sharon I."/>
            <person name="Castelle C.J."/>
            <person name="Probst A.J."/>
            <person name="Thomas B.C."/>
            <person name="Singh A."/>
            <person name="Wilkins M.J."/>
            <person name="Karaoz U."/>
            <person name="Brodie E.L."/>
            <person name="Williams K.H."/>
            <person name="Hubbard S.S."/>
            <person name="Banfield J.F."/>
        </authorList>
    </citation>
    <scope>NUCLEOTIDE SEQUENCE [LARGE SCALE GENOMIC DNA]</scope>
</reference>
<dbReference type="AlphaFoldDB" id="A0A1G2RVA0"/>
<dbReference type="InterPro" id="IPR009003">
    <property type="entry name" value="Peptidase_S1_PA"/>
</dbReference>
<evidence type="ECO:0000313" key="3">
    <source>
        <dbReference type="Proteomes" id="UP000178222"/>
    </source>
</evidence>
<dbReference type="Proteomes" id="UP000178222">
    <property type="component" value="Unassembled WGS sequence"/>
</dbReference>
<gene>
    <name evidence="2" type="ORF">A3J30_04690</name>
</gene>
<dbReference type="PRINTS" id="PR00834">
    <property type="entry name" value="PROTEASES2C"/>
</dbReference>
<sequence>MFFQRKAVLVALVVVVVLILGVVSRAGLTLRDKFQELRQQNLELRQELSSLSDTVVSRDEGQDRATAALWRQTETRLTNAENVLRGEILELRKENLHLEQENQKPKADLALLALDLQRAVASQDAGLEQMARNSNQRDDNLERRMSVLAKRMDGFGEENAENLREVRGEMQRTQENLGETNRRLGALTQQILEGASDLYAKTVPSVVTVFGAGTMGAGFLYGAERRYIITVYHAAAGDVSVRTLEGQVVRGKVVLENQDQDFALVWLERPLEAEPLLLAEPSDLRRGQDILVIGHPLGYERSISKGIISGLSRNNLSLDPWAFCRRCTNLLQLDAPINSGNSGGPVLTLDGKVAGIASWKTAEGLGFAVSSATIQKILSTASIP</sequence>
<dbReference type="Gene3D" id="2.40.10.120">
    <property type="match status" value="1"/>
</dbReference>
<dbReference type="EMBL" id="MHUL01000023">
    <property type="protein sequence ID" value="OHA76786.1"/>
    <property type="molecule type" value="Genomic_DNA"/>
</dbReference>
<proteinExistence type="predicted"/>
<evidence type="ECO:0000313" key="2">
    <source>
        <dbReference type="EMBL" id="OHA76786.1"/>
    </source>
</evidence>
<dbReference type="GO" id="GO:0004252">
    <property type="term" value="F:serine-type endopeptidase activity"/>
    <property type="evidence" value="ECO:0007669"/>
    <property type="project" value="InterPro"/>
</dbReference>
<accession>A0A1G2RVA0</accession>
<keyword evidence="1" id="KW-0175">Coiled coil</keyword>
<evidence type="ECO:0008006" key="4">
    <source>
        <dbReference type="Google" id="ProtNLM"/>
    </source>
</evidence>
<dbReference type="GO" id="GO:0006508">
    <property type="term" value="P:proteolysis"/>
    <property type="evidence" value="ECO:0007669"/>
    <property type="project" value="InterPro"/>
</dbReference>
<feature type="coiled-coil region" evidence="1">
    <location>
        <begin position="163"/>
        <end position="190"/>
    </location>
</feature>
<dbReference type="PANTHER" id="PTHR43019">
    <property type="entry name" value="SERINE ENDOPROTEASE DEGS"/>
    <property type="match status" value="1"/>
</dbReference>
<dbReference type="PANTHER" id="PTHR43019:SF23">
    <property type="entry name" value="PROTEASE DO-LIKE 5, CHLOROPLASTIC"/>
    <property type="match status" value="1"/>
</dbReference>
<evidence type="ECO:0000256" key="1">
    <source>
        <dbReference type="SAM" id="Coils"/>
    </source>
</evidence>